<reference evidence="2" key="1">
    <citation type="submission" date="2021-01" db="EMBL/GenBank/DDBJ databases">
        <authorList>
            <person name="Corre E."/>
            <person name="Pelletier E."/>
            <person name="Niang G."/>
            <person name="Scheremetjew M."/>
            <person name="Finn R."/>
            <person name="Kale V."/>
            <person name="Holt S."/>
            <person name="Cochrane G."/>
            <person name="Meng A."/>
            <person name="Brown T."/>
            <person name="Cohen L."/>
        </authorList>
    </citation>
    <scope>NUCLEOTIDE SEQUENCE</scope>
    <source>
        <strain evidence="2">GSO104</strain>
    </source>
</reference>
<feature type="compositionally biased region" description="Low complexity" evidence="1">
    <location>
        <begin position="1"/>
        <end position="14"/>
    </location>
</feature>
<dbReference type="PANTHER" id="PTHR24121:SF32">
    <property type="entry name" value="DEATH DOMAIN-CONTAINING PROTEIN"/>
    <property type="match status" value="1"/>
</dbReference>
<feature type="region of interest" description="Disordered" evidence="1">
    <location>
        <begin position="1"/>
        <end position="37"/>
    </location>
</feature>
<dbReference type="PANTHER" id="PTHR24121">
    <property type="entry name" value="NO MECHANORECEPTOR POTENTIAL C, ISOFORM D-RELATED"/>
    <property type="match status" value="1"/>
</dbReference>
<dbReference type="SMART" id="SM00248">
    <property type="entry name" value="ANK"/>
    <property type="match status" value="5"/>
</dbReference>
<dbReference type="InterPro" id="IPR002110">
    <property type="entry name" value="Ankyrin_rpt"/>
</dbReference>
<sequence length="469" mass="51231">MSASSTISPSAPAMPSSPPPIERRFGATAKPSPMTRRKSITQEMIDPSTTLPSLHELLNAADRSTFDNATLRRVLRRPPFAATSNRYLCTPFSNKEAEAIVGRKAPFRILQTNNNQTNNNETQAEEVYPLFAALALGASQDVIHKLYDFFPMALGETTRAGNTALHIACQYGAPAPDVVFLLRHCPSHAKSKSKESWSTPLHLACSTKRGACVDVIRALAIQNPAAFAEQDRKGNTPLHLACFNRSSSPDVIQSIVAHRRAALETTNDNGMTPLHAACLSNQSFSIAKTIVTKYPDAAIQVDVHGNVPAHYACSHGSSASLSLVRTLLEVDPQSAIMKNRHGYDPFDVAQSKPSTPKAVVNSLHLARDFKSLGPDSDAKAATLHKSMLQSGWASGANLVLDIRPGIIHKMNVDERMMPQVLQRLDKSREEREKRRMLKHVSSSSPLLAMFQVICDLPEMIRDSDDSVDS</sequence>
<evidence type="ECO:0000313" key="2">
    <source>
        <dbReference type="EMBL" id="CAE4610375.1"/>
    </source>
</evidence>
<dbReference type="Pfam" id="PF12796">
    <property type="entry name" value="Ank_2"/>
    <property type="match status" value="1"/>
</dbReference>
<dbReference type="Gene3D" id="1.25.40.20">
    <property type="entry name" value="Ankyrin repeat-containing domain"/>
    <property type="match status" value="1"/>
</dbReference>
<dbReference type="InterPro" id="IPR036770">
    <property type="entry name" value="Ankyrin_rpt-contain_sf"/>
</dbReference>
<evidence type="ECO:0000256" key="1">
    <source>
        <dbReference type="SAM" id="MobiDB-lite"/>
    </source>
</evidence>
<gene>
    <name evidence="2" type="ORF">DBRI00130_LOCUS16538</name>
</gene>
<dbReference type="EMBL" id="HBNS01020863">
    <property type="protein sequence ID" value="CAE4610375.1"/>
    <property type="molecule type" value="Transcribed_RNA"/>
</dbReference>
<organism evidence="2">
    <name type="scientific">Ditylum brightwellii</name>
    <dbReference type="NCBI Taxonomy" id="49249"/>
    <lineage>
        <taxon>Eukaryota</taxon>
        <taxon>Sar</taxon>
        <taxon>Stramenopiles</taxon>
        <taxon>Ochrophyta</taxon>
        <taxon>Bacillariophyta</taxon>
        <taxon>Mediophyceae</taxon>
        <taxon>Lithodesmiophycidae</taxon>
        <taxon>Lithodesmiales</taxon>
        <taxon>Lithodesmiaceae</taxon>
        <taxon>Ditylum</taxon>
    </lineage>
</organism>
<protein>
    <submittedName>
        <fullName evidence="2">Uncharacterized protein</fullName>
    </submittedName>
</protein>
<proteinExistence type="predicted"/>
<dbReference type="Pfam" id="PF00023">
    <property type="entry name" value="Ank"/>
    <property type="match status" value="1"/>
</dbReference>
<dbReference type="AlphaFoldDB" id="A0A7S4RCP0"/>
<accession>A0A7S4RCP0</accession>
<dbReference type="SUPFAM" id="SSF48403">
    <property type="entry name" value="Ankyrin repeat"/>
    <property type="match status" value="1"/>
</dbReference>
<name>A0A7S4RCP0_9STRA</name>